<evidence type="ECO:0000313" key="2">
    <source>
        <dbReference type="EMBL" id="MDI5883709.1"/>
    </source>
</evidence>
<accession>A0AAP4TYE2</accession>
<sequence length="142" mass="15257">MVTYIVAADAARARIFARAAGKVTEVESLVHPESRQHTGDLRTGGKGESSGGHGSLHQTGDDGATSDKHQDFFAKEVAQYLKQTANDGKFDQLIIAAAPKFLGALRDKLDKPVAKLVTETVDKDLSHESADEIKARFTGLTH</sequence>
<evidence type="ECO:0000313" key="4">
    <source>
        <dbReference type="Proteomes" id="UP001170481"/>
    </source>
</evidence>
<organism evidence="3 4">
    <name type="scientific">Cobetia amphilecti</name>
    <dbReference type="NCBI Taxonomy" id="1055104"/>
    <lineage>
        <taxon>Bacteria</taxon>
        <taxon>Pseudomonadati</taxon>
        <taxon>Pseudomonadota</taxon>
        <taxon>Gammaproteobacteria</taxon>
        <taxon>Oceanospirillales</taxon>
        <taxon>Halomonadaceae</taxon>
        <taxon>Cobetia</taxon>
    </lineage>
</organism>
<reference evidence="3" key="2">
    <citation type="submission" date="2023-07" db="EMBL/GenBank/DDBJ databases">
        <title>Genome content predicts the carbon catabolic preferences of heterotrophic bacteria.</title>
        <authorList>
            <person name="Gralka M."/>
        </authorList>
    </citation>
    <scope>NUCLEOTIDE SEQUENCE</scope>
    <source>
        <strain evidence="3">C2R13</strain>
    </source>
</reference>
<reference evidence="2" key="4">
    <citation type="submission" date="2024-05" db="EMBL/GenBank/DDBJ databases">
        <title>Genome-based characterization of strain KMM 296 and proposal for reclassification of Cobetia litoralis and Cobetia pacifica, and emended description of the species Cobetia amphilecti and Cobetia marina.</title>
        <authorList>
            <person name="Balabanova L."/>
            <person name="Nedashkovskaya O."/>
        </authorList>
    </citation>
    <scope>NUCLEOTIDE SEQUENCE</scope>
    <source>
        <strain evidence="2">NRIC 0815</strain>
    </source>
</reference>
<proteinExistence type="predicted"/>
<protein>
    <submittedName>
        <fullName evidence="3">Host attachment protein</fullName>
    </submittedName>
</protein>
<reference evidence="2 5" key="1">
    <citation type="submission" date="2023-04" db="EMBL/GenBank/DDBJ databases">
        <authorList>
            <person name="Otstavnykh N."/>
            <person name="Seitkalieva A."/>
            <person name="Bystritskaya E."/>
        </authorList>
    </citation>
    <scope>NUCLEOTIDE SEQUENCE [LARGE SCALE GENOMIC DNA]</scope>
    <source>
        <strain evidence="2 5">NRIC 0815</strain>
    </source>
</reference>
<feature type="compositionally biased region" description="Basic and acidic residues" evidence="1">
    <location>
        <begin position="27"/>
        <end position="45"/>
    </location>
</feature>
<name>A0AAP4TYE2_9GAMM</name>
<dbReference type="RefSeq" id="WP_043331587.1">
    <property type="nucleotide sequence ID" value="NZ_CANLSP010000005.1"/>
</dbReference>
<reference evidence="5" key="3">
    <citation type="submission" date="2023-07" db="EMBL/GenBank/DDBJ databases">
        <title>Genome-based characterization of strain KMM 296 and proposal for reclassification of Cobetia litoralis and Cobetia pacifica, and emended description of the species Cobetia amphilecti and Cobetia marina.</title>
        <authorList>
            <person name="Balabanova L."/>
            <person name="Nedashkovskaya O."/>
        </authorList>
    </citation>
    <scope>NUCLEOTIDE SEQUENCE [LARGE SCALE GENOMIC DNA]</scope>
    <source>
        <strain evidence="5">NRIC 0815</strain>
    </source>
</reference>
<dbReference type="Pfam" id="PF10116">
    <property type="entry name" value="Host_attach"/>
    <property type="match status" value="1"/>
</dbReference>
<evidence type="ECO:0000256" key="1">
    <source>
        <dbReference type="SAM" id="MobiDB-lite"/>
    </source>
</evidence>
<comment type="caution">
    <text evidence="3">The sequence shown here is derived from an EMBL/GenBank/DDBJ whole genome shotgun (WGS) entry which is preliminary data.</text>
</comment>
<dbReference type="InterPro" id="IPR019291">
    <property type="entry name" value="Host_attachment_protein"/>
</dbReference>
<dbReference type="EMBL" id="JASCSA010000003">
    <property type="protein sequence ID" value="MDI5883709.1"/>
    <property type="molecule type" value="Genomic_DNA"/>
</dbReference>
<dbReference type="Proteomes" id="UP001229025">
    <property type="component" value="Unassembled WGS sequence"/>
</dbReference>
<evidence type="ECO:0000313" key="3">
    <source>
        <dbReference type="EMBL" id="MDO6671757.1"/>
    </source>
</evidence>
<keyword evidence="5" id="KW-1185">Reference proteome</keyword>
<dbReference type="EMBL" id="JAUORK010000006">
    <property type="protein sequence ID" value="MDO6671757.1"/>
    <property type="molecule type" value="Genomic_DNA"/>
</dbReference>
<gene>
    <name evidence="3" type="ORF">Q4535_06440</name>
    <name evidence="2" type="ORF">QLT01_04990</name>
</gene>
<feature type="region of interest" description="Disordered" evidence="1">
    <location>
        <begin position="27"/>
        <end position="68"/>
    </location>
</feature>
<dbReference type="GeneID" id="97324711"/>
<dbReference type="Proteomes" id="UP001170481">
    <property type="component" value="Unassembled WGS sequence"/>
</dbReference>
<dbReference type="AlphaFoldDB" id="A0AAP4TYE2"/>
<evidence type="ECO:0000313" key="5">
    <source>
        <dbReference type="Proteomes" id="UP001229025"/>
    </source>
</evidence>